<dbReference type="Proteomes" id="UP001595867">
    <property type="component" value="Unassembled WGS sequence"/>
</dbReference>
<evidence type="ECO:0000259" key="4">
    <source>
        <dbReference type="SMART" id="SM00421"/>
    </source>
</evidence>
<evidence type="ECO:0000256" key="1">
    <source>
        <dbReference type="ARBA" id="ARBA00023015"/>
    </source>
</evidence>
<feature type="domain" description="HTH luxR-type" evidence="4">
    <location>
        <begin position="245"/>
        <end position="302"/>
    </location>
</feature>
<protein>
    <submittedName>
        <fullName evidence="5">LuxR C-terminal-related transcriptional regulator</fullName>
    </submittedName>
</protein>
<comment type="caution">
    <text evidence="5">The sequence shown here is derived from an EMBL/GenBank/DDBJ whole genome shotgun (WGS) entry which is preliminary data.</text>
</comment>
<dbReference type="Gene3D" id="1.10.10.10">
    <property type="entry name" value="Winged helix-like DNA-binding domain superfamily/Winged helix DNA-binding domain"/>
    <property type="match status" value="1"/>
</dbReference>
<keyword evidence="2" id="KW-0238">DNA-binding</keyword>
<dbReference type="RefSeq" id="WP_378072623.1">
    <property type="nucleotide sequence ID" value="NZ_JBHSBL010000028.1"/>
</dbReference>
<dbReference type="PRINTS" id="PR00038">
    <property type="entry name" value="HTHLUXR"/>
</dbReference>
<sequence length="342" mass="37643">MTERQLHVSIAHSDRMVRTGLYSILAGDSRFLVLDPVPALASLSRAFDVCVSDIHRVGTPEEIRDRLRTSSTVVLTAVDHFEALTAAWVGGARDILRTDDDPATIRQAVLEAGAARPEGQPVQLSSHVAAALRLTIEHAGASALKVDSQGSQQSSGVDAGLTVSVGLIEALSRMEMNGRIDAILQDPRIHKAFAVPDPHMARARYVGELEQFRLDCAGYGLGLMPDMTLRWGVEKVEMFDPKPHLSVLTPMQRAVMEHLADGLTNEQAARELRIQPRTVQTHTSQAMQRYSMSGHRQSAHLKMLVAQFVTGRHTNPDLAHRLLLGYGFNPVEIVPSPRRKRR</sequence>
<dbReference type="InterPro" id="IPR016032">
    <property type="entry name" value="Sig_transdc_resp-reg_C-effctor"/>
</dbReference>
<dbReference type="SUPFAM" id="SSF52172">
    <property type="entry name" value="CheY-like"/>
    <property type="match status" value="1"/>
</dbReference>
<proteinExistence type="predicted"/>
<keyword evidence="1" id="KW-0805">Transcription regulation</keyword>
<dbReference type="InterPro" id="IPR036388">
    <property type="entry name" value="WH-like_DNA-bd_sf"/>
</dbReference>
<evidence type="ECO:0000313" key="6">
    <source>
        <dbReference type="Proteomes" id="UP001595867"/>
    </source>
</evidence>
<reference evidence="6" key="1">
    <citation type="journal article" date="2019" name="Int. J. Syst. Evol. Microbiol.">
        <title>The Global Catalogue of Microorganisms (GCM) 10K type strain sequencing project: providing services to taxonomists for standard genome sequencing and annotation.</title>
        <authorList>
            <consortium name="The Broad Institute Genomics Platform"/>
            <consortium name="The Broad Institute Genome Sequencing Center for Infectious Disease"/>
            <person name="Wu L."/>
            <person name="Ma J."/>
        </authorList>
    </citation>
    <scope>NUCLEOTIDE SEQUENCE [LARGE SCALE GENOMIC DNA]</scope>
    <source>
        <strain evidence="6">TBRC 5832</strain>
    </source>
</reference>
<dbReference type="PANTHER" id="PTHR44688">
    <property type="entry name" value="DNA-BINDING TRANSCRIPTIONAL ACTIVATOR DEVR_DOSR"/>
    <property type="match status" value="1"/>
</dbReference>
<evidence type="ECO:0000313" key="5">
    <source>
        <dbReference type="EMBL" id="MFC4071753.1"/>
    </source>
</evidence>
<evidence type="ECO:0000256" key="3">
    <source>
        <dbReference type="ARBA" id="ARBA00023163"/>
    </source>
</evidence>
<dbReference type="Pfam" id="PF00196">
    <property type="entry name" value="GerE"/>
    <property type="match status" value="1"/>
</dbReference>
<dbReference type="SUPFAM" id="SSF46894">
    <property type="entry name" value="C-terminal effector domain of the bipartite response regulators"/>
    <property type="match status" value="1"/>
</dbReference>
<name>A0ABV8J8Q9_9ACTN</name>
<dbReference type="InterPro" id="IPR000792">
    <property type="entry name" value="Tscrpt_reg_LuxR_C"/>
</dbReference>
<gene>
    <name evidence="5" type="ORF">ACFO0C_43030</name>
</gene>
<keyword evidence="6" id="KW-1185">Reference proteome</keyword>
<dbReference type="EMBL" id="JBHSBL010000028">
    <property type="protein sequence ID" value="MFC4071753.1"/>
    <property type="molecule type" value="Genomic_DNA"/>
</dbReference>
<organism evidence="5 6">
    <name type="scientific">Actinoplanes subglobosus</name>
    <dbReference type="NCBI Taxonomy" id="1547892"/>
    <lineage>
        <taxon>Bacteria</taxon>
        <taxon>Bacillati</taxon>
        <taxon>Actinomycetota</taxon>
        <taxon>Actinomycetes</taxon>
        <taxon>Micromonosporales</taxon>
        <taxon>Micromonosporaceae</taxon>
        <taxon>Actinoplanes</taxon>
    </lineage>
</organism>
<dbReference type="SMART" id="SM00421">
    <property type="entry name" value="HTH_LUXR"/>
    <property type="match status" value="1"/>
</dbReference>
<dbReference type="PANTHER" id="PTHR44688:SF16">
    <property type="entry name" value="DNA-BINDING TRANSCRIPTIONAL ACTIVATOR DEVR_DOSR"/>
    <property type="match status" value="1"/>
</dbReference>
<evidence type="ECO:0000256" key="2">
    <source>
        <dbReference type="ARBA" id="ARBA00023125"/>
    </source>
</evidence>
<accession>A0ABV8J8Q9</accession>
<keyword evidence="3" id="KW-0804">Transcription</keyword>
<dbReference type="InterPro" id="IPR011006">
    <property type="entry name" value="CheY-like_superfamily"/>
</dbReference>